<dbReference type="InterPro" id="IPR034694">
    <property type="entry name" value="HPF_long/plastid"/>
</dbReference>
<dbReference type="RefSeq" id="WP_324619288.1">
    <property type="nucleotide sequence ID" value="NZ_JAYKOT010000003.1"/>
</dbReference>
<gene>
    <name evidence="5" type="primary">raiA</name>
    <name evidence="3" type="synonym">hpf</name>
    <name evidence="5" type="ORF">VLK81_03665</name>
</gene>
<dbReference type="PANTHER" id="PTHR33231:SF1">
    <property type="entry name" value="30S RIBOSOMAL PROTEIN"/>
    <property type="match status" value="1"/>
</dbReference>
<name>A0AAW9MPX6_9FIRM</name>
<organism evidence="5 6">
    <name type="scientific">Citroniella saccharovorans</name>
    <dbReference type="NCBI Taxonomy" id="2053367"/>
    <lineage>
        <taxon>Bacteria</taxon>
        <taxon>Bacillati</taxon>
        <taxon>Bacillota</taxon>
        <taxon>Tissierellia</taxon>
        <taxon>Tissierellales</taxon>
        <taxon>Peptoniphilaceae</taxon>
        <taxon>Citroniella</taxon>
    </lineage>
</organism>
<dbReference type="Proteomes" id="UP001357733">
    <property type="component" value="Unassembled WGS sequence"/>
</dbReference>
<dbReference type="GO" id="GO:0043024">
    <property type="term" value="F:ribosomal small subunit binding"/>
    <property type="evidence" value="ECO:0007669"/>
    <property type="project" value="TreeGrafter"/>
</dbReference>
<dbReference type="Gene3D" id="3.30.160.100">
    <property type="entry name" value="Ribosome hibernation promotion factor-like"/>
    <property type="match status" value="1"/>
</dbReference>
<dbReference type="SUPFAM" id="SSF69754">
    <property type="entry name" value="Ribosome binding protein Y (YfiA homologue)"/>
    <property type="match status" value="1"/>
</dbReference>
<dbReference type="Pfam" id="PF16321">
    <property type="entry name" value="Ribosom_S30AE_C"/>
    <property type="match status" value="1"/>
</dbReference>
<keyword evidence="1 3" id="KW-0963">Cytoplasm</keyword>
<dbReference type="Gene3D" id="3.30.505.50">
    <property type="entry name" value="Sigma 54 modulation/S30EA ribosomal protein, C-terminal domain"/>
    <property type="match status" value="1"/>
</dbReference>
<comment type="caution">
    <text evidence="5">The sequence shown here is derived from an EMBL/GenBank/DDBJ whole genome shotgun (WGS) entry which is preliminary data.</text>
</comment>
<feature type="domain" description="Sigma 54 modulation/S30EA ribosomal protein C-terminal" evidence="4">
    <location>
        <begin position="120"/>
        <end position="175"/>
    </location>
</feature>
<keyword evidence="2 3" id="KW-0810">Translation regulation</keyword>
<dbReference type="InterPro" id="IPR050574">
    <property type="entry name" value="HPF/YfiA_ribosome-assoc"/>
</dbReference>
<evidence type="ECO:0000256" key="1">
    <source>
        <dbReference type="ARBA" id="ARBA00022490"/>
    </source>
</evidence>
<evidence type="ECO:0000259" key="4">
    <source>
        <dbReference type="Pfam" id="PF16321"/>
    </source>
</evidence>
<comment type="subunit">
    <text evidence="3">Interacts with 100S ribosomes.</text>
</comment>
<dbReference type="EMBL" id="JAYKOT010000003">
    <property type="protein sequence ID" value="MEB3429126.1"/>
    <property type="molecule type" value="Genomic_DNA"/>
</dbReference>
<reference evidence="5 6" key="1">
    <citation type="submission" date="2024-01" db="EMBL/GenBank/DDBJ databases">
        <title>Complete genome sequence of Citroniella saccharovorans strain M6.X9, isolated from human fecal sample.</title>
        <authorList>
            <person name="Cheng G."/>
            <person name="Westerholm M."/>
            <person name="Schnurer A."/>
        </authorList>
    </citation>
    <scope>NUCLEOTIDE SEQUENCE [LARGE SCALE GENOMIC DNA]</scope>
    <source>
        <strain evidence="5 6">DSM 29873</strain>
    </source>
</reference>
<dbReference type="GO" id="GO:0022627">
    <property type="term" value="C:cytosolic small ribosomal subunit"/>
    <property type="evidence" value="ECO:0007669"/>
    <property type="project" value="TreeGrafter"/>
</dbReference>
<comment type="subcellular location">
    <subcellularLocation>
        <location evidence="3">Cytoplasm</location>
    </subcellularLocation>
</comment>
<dbReference type="InterPro" id="IPR038416">
    <property type="entry name" value="Ribosom_S30AE_C_sf"/>
</dbReference>
<dbReference type="Pfam" id="PF02482">
    <property type="entry name" value="Ribosomal_S30AE"/>
    <property type="match status" value="1"/>
</dbReference>
<evidence type="ECO:0000256" key="3">
    <source>
        <dbReference type="HAMAP-Rule" id="MF_00839"/>
    </source>
</evidence>
<dbReference type="HAMAP" id="MF_00839">
    <property type="entry name" value="HPF"/>
    <property type="match status" value="1"/>
</dbReference>
<evidence type="ECO:0000256" key="2">
    <source>
        <dbReference type="ARBA" id="ARBA00022845"/>
    </source>
</evidence>
<sequence length="180" mass="21165">MNINYHGKNITVTEDLKNLAEKKLSKLDKYFTEDISAKVIFEVNKKNQKIVEVTVFLPKDIIRSEVNEESFEDAIDRAIEILSRQVRKYKTKLKNRYVSNDSIRFENFEEANEEHESKEETGKIVKEKSFQFKPMTSEEAILQMELLGHNFFVFSNPDTGDAEIVYKRQDGNYGLIERER</sequence>
<dbReference type="AlphaFoldDB" id="A0AAW9MPX6"/>
<comment type="similarity">
    <text evidence="3">Belongs to the HPF/YfiA ribosome-associated protein family. Long HPF subfamily.</text>
</comment>
<accession>A0AAW9MPX6</accession>
<comment type="function">
    <text evidence="3">Required for dimerization of active 70S ribosomes into 100S ribosomes in stationary phase; 100S ribosomes are translationally inactive and sometimes present during exponential growth.</text>
</comment>
<dbReference type="InterPro" id="IPR036567">
    <property type="entry name" value="RHF-like"/>
</dbReference>
<dbReference type="InterPro" id="IPR032528">
    <property type="entry name" value="Ribosom_S30AE_C"/>
</dbReference>
<evidence type="ECO:0000313" key="6">
    <source>
        <dbReference type="Proteomes" id="UP001357733"/>
    </source>
</evidence>
<dbReference type="PANTHER" id="PTHR33231">
    <property type="entry name" value="30S RIBOSOMAL PROTEIN"/>
    <property type="match status" value="1"/>
</dbReference>
<protein>
    <recommendedName>
        <fullName evidence="3">Ribosome hibernation promoting factor</fullName>
        <shortName evidence="3">HPF</shortName>
    </recommendedName>
</protein>
<dbReference type="NCBIfam" id="TIGR00741">
    <property type="entry name" value="yfiA"/>
    <property type="match status" value="1"/>
</dbReference>
<proteinExistence type="inferred from homology"/>
<dbReference type="FunFam" id="3.30.505.50:FF:000001">
    <property type="entry name" value="Ribosome hibernation promoting factor"/>
    <property type="match status" value="1"/>
</dbReference>
<keyword evidence="6" id="KW-1185">Reference proteome</keyword>
<dbReference type="GO" id="GO:0045900">
    <property type="term" value="P:negative regulation of translational elongation"/>
    <property type="evidence" value="ECO:0007669"/>
    <property type="project" value="TreeGrafter"/>
</dbReference>
<dbReference type="CDD" id="cd00552">
    <property type="entry name" value="RaiA"/>
    <property type="match status" value="1"/>
</dbReference>
<evidence type="ECO:0000313" key="5">
    <source>
        <dbReference type="EMBL" id="MEB3429126.1"/>
    </source>
</evidence>
<dbReference type="InterPro" id="IPR003489">
    <property type="entry name" value="RHF/RaiA"/>
</dbReference>